<keyword evidence="14 16" id="KW-0472">Membrane</keyword>
<name>A0A8C3PFM0_CHRPI</name>
<comment type="similarity">
    <text evidence="3 16">Belongs to the cytochrome c oxidase subunit 5A family.</text>
</comment>
<dbReference type="Pfam" id="PF02284">
    <property type="entry name" value="COX5A"/>
    <property type="match status" value="1"/>
</dbReference>
<protein>
    <recommendedName>
        <fullName evidence="4 16">Cytochrome c oxidase subunit 5A, mitochondrial</fullName>
    </recommendedName>
    <alternativeName>
        <fullName evidence="15 16">Cytochrome c oxidase polypeptide Va</fullName>
    </alternativeName>
</protein>
<keyword evidence="8 16" id="KW-0999">Mitochondrion inner membrane</keyword>
<keyword evidence="12 16" id="KW-0408">Iron</keyword>
<dbReference type="GO" id="GO:0006123">
    <property type="term" value="P:mitochondrial electron transport, cytochrome c to oxygen"/>
    <property type="evidence" value="ECO:0007669"/>
    <property type="project" value="UniProtKB-UniRule"/>
</dbReference>
<evidence type="ECO:0000256" key="11">
    <source>
        <dbReference type="ARBA" id="ARBA00022990"/>
    </source>
</evidence>
<evidence type="ECO:0000256" key="12">
    <source>
        <dbReference type="ARBA" id="ARBA00023004"/>
    </source>
</evidence>
<comment type="subunit">
    <text evidence="16">Component of the cytochrome c oxidase (complex IV, CIV), a multisubunit enzyme composed of a catalytic core of 3 subunits and several supernumerary subunits. The complex exists as a monomer or a dimer and forms supercomplexes (SCs) in the inner mitochondrial membrane with ubiquinol-cytochrome c oxidoreductase (cytochrome b-c1 complex, complex III, CIII).</text>
</comment>
<keyword evidence="13 16" id="KW-0496">Mitochondrion</keyword>
<dbReference type="GeneTree" id="ENSGT00390000001424"/>
<evidence type="ECO:0000256" key="1">
    <source>
        <dbReference type="ARBA" id="ARBA00004443"/>
    </source>
</evidence>
<evidence type="ECO:0000256" key="5">
    <source>
        <dbReference type="ARBA" id="ARBA00022553"/>
    </source>
</evidence>
<evidence type="ECO:0000256" key="9">
    <source>
        <dbReference type="ARBA" id="ARBA00022843"/>
    </source>
</evidence>
<evidence type="ECO:0000313" key="18">
    <source>
        <dbReference type="Proteomes" id="UP000694380"/>
    </source>
</evidence>
<evidence type="ECO:0000256" key="7">
    <source>
        <dbReference type="ARBA" id="ARBA00022723"/>
    </source>
</evidence>
<keyword evidence="10 16" id="KW-0809">Transit peptide</keyword>
<dbReference type="InterPro" id="IPR003204">
    <property type="entry name" value="Cyt_c_oxidase_su5A/6"/>
</dbReference>
<comment type="pathway">
    <text evidence="2 16">Energy metabolism; oxidative phosphorylation.</text>
</comment>
<reference evidence="17" key="2">
    <citation type="submission" date="2025-09" db="UniProtKB">
        <authorList>
            <consortium name="Ensembl"/>
        </authorList>
    </citation>
    <scope>IDENTIFICATION</scope>
</reference>
<dbReference type="Gene3D" id="1.25.40.40">
    <property type="entry name" value="Cytochrome c oxidase, subunit Va/VI"/>
    <property type="match status" value="1"/>
</dbReference>
<keyword evidence="18" id="KW-1185">Reference proteome</keyword>
<organism evidence="17 18">
    <name type="scientific">Chrysemys picta bellii</name>
    <name type="common">Western painted turtle</name>
    <name type="synonym">Emys bellii</name>
    <dbReference type="NCBI Taxonomy" id="8478"/>
    <lineage>
        <taxon>Eukaryota</taxon>
        <taxon>Metazoa</taxon>
        <taxon>Chordata</taxon>
        <taxon>Craniata</taxon>
        <taxon>Vertebrata</taxon>
        <taxon>Euteleostomi</taxon>
        <taxon>Archelosauria</taxon>
        <taxon>Testudinata</taxon>
        <taxon>Testudines</taxon>
        <taxon>Cryptodira</taxon>
        <taxon>Durocryptodira</taxon>
        <taxon>Testudinoidea</taxon>
        <taxon>Emydidae</taxon>
        <taxon>Chrysemys</taxon>
    </lineage>
</organism>
<evidence type="ECO:0000256" key="10">
    <source>
        <dbReference type="ARBA" id="ARBA00022946"/>
    </source>
</evidence>
<evidence type="ECO:0000256" key="2">
    <source>
        <dbReference type="ARBA" id="ARBA00004673"/>
    </source>
</evidence>
<evidence type="ECO:0000256" key="3">
    <source>
        <dbReference type="ARBA" id="ARBA00007972"/>
    </source>
</evidence>
<dbReference type="InterPro" id="IPR036545">
    <property type="entry name" value="Cyt_c_oxidase_su5A/6_sf"/>
</dbReference>
<dbReference type="PANTHER" id="PTHR14200:SF16">
    <property type="entry name" value="CYTOCHROME C OXIDASE SUBUNIT 5A, MITOCHONDRIAL"/>
    <property type="match status" value="1"/>
</dbReference>
<evidence type="ECO:0000256" key="13">
    <source>
        <dbReference type="ARBA" id="ARBA00023128"/>
    </source>
</evidence>
<evidence type="ECO:0000256" key="8">
    <source>
        <dbReference type="ARBA" id="ARBA00022792"/>
    </source>
</evidence>
<evidence type="ECO:0000313" key="17">
    <source>
        <dbReference type="Ensembl" id="ENSCPBP00000039464.1"/>
    </source>
</evidence>
<keyword evidence="9" id="KW-0832">Ubl conjugation</keyword>
<evidence type="ECO:0000256" key="6">
    <source>
        <dbReference type="ARBA" id="ARBA00022617"/>
    </source>
</evidence>
<keyword evidence="6 16" id="KW-0349">Heme</keyword>
<dbReference type="Ensembl" id="ENSCPBT00000046267.1">
    <property type="protein sequence ID" value="ENSCPBP00000039464.1"/>
    <property type="gene ID" value="ENSCPBG00000027196.1"/>
</dbReference>
<dbReference type="AlphaFoldDB" id="A0A8C3PFM0"/>
<dbReference type="SUPFAM" id="SSF48479">
    <property type="entry name" value="Cytochrome c oxidase subunit E"/>
    <property type="match status" value="1"/>
</dbReference>
<keyword evidence="11" id="KW-0007">Acetylation</keyword>
<dbReference type="GO" id="GO:0046872">
    <property type="term" value="F:metal ion binding"/>
    <property type="evidence" value="ECO:0007669"/>
    <property type="project" value="UniProtKB-UniRule"/>
</dbReference>
<dbReference type="UniPathway" id="UPA00705"/>
<comment type="subcellular location">
    <subcellularLocation>
        <location evidence="1 16">Mitochondrion inner membrane</location>
        <topology evidence="1 16">Peripheral membrane protein</topology>
        <orientation evidence="1 16">Matrix side</orientation>
    </subcellularLocation>
</comment>
<proteinExistence type="inferred from homology"/>
<evidence type="ECO:0000256" key="16">
    <source>
        <dbReference type="RuleBase" id="RU368103"/>
    </source>
</evidence>
<accession>A0A8C3PFM0</accession>
<sequence length="82" mass="9343">MGDFNYPHNDWVYVTSGPEAKIKFLDTCRWLNDFAIAVRILEVVKDKGGPHKEIYSYVIQELRPTLNEFGISTPEALGLDKA</sequence>
<dbReference type="Proteomes" id="UP000694380">
    <property type="component" value="Unplaced"/>
</dbReference>
<dbReference type="GO" id="GO:0045277">
    <property type="term" value="C:respiratory chain complex IV"/>
    <property type="evidence" value="ECO:0007669"/>
    <property type="project" value="UniProtKB-UniRule"/>
</dbReference>
<dbReference type="GO" id="GO:0005743">
    <property type="term" value="C:mitochondrial inner membrane"/>
    <property type="evidence" value="ECO:0007669"/>
    <property type="project" value="UniProtKB-SubCell"/>
</dbReference>
<comment type="function">
    <text evidence="16">Component of the cytochrome c oxidase, the last enzyme in the mitochondrial electron transport chain which drives oxidative phosphorylation. The respiratory chain contains 3 multisubunit complexes succinate dehydrogenase (complex II, CII), ubiquinol-cytochrome c oxidoreductase (cytochrome b-c1 complex, complex III, CIII) and cytochrome c oxidase (complex IV, CIV), that cooperate to transfer electrons derived from NADH and succinate to molecular oxygen, creating an electrochemical gradient over the inner membrane that drives transmembrane transport and the ATP synthase. Cytochrome c oxidase is the component of the respiratory chain that catalyzes the reduction of oxygen to water. Electrons originating from reduced cytochrome c in the intermembrane space (IMS) are transferred via the dinuclear copper A center (CU(A)) of subunit 2 and heme A of subunit 1 to the active site in subunit 1, a binuclear center (BNC) formed by heme A3 and copper B (CU(B)). The BNC reduces molecular oxygen to 2 water molecules using 4 electrons from cytochrome c in the IMS and 4 protons from the mitochondrial matrix.</text>
</comment>
<keyword evidence="7 16" id="KW-0479">Metal-binding</keyword>
<keyword evidence="5" id="KW-0597">Phosphoprotein</keyword>
<reference evidence="17" key="1">
    <citation type="submission" date="2025-08" db="UniProtKB">
        <authorList>
            <consortium name="Ensembl"/>
        </authorList>
    </citation>
    <scope>IDENTIFICATION</scope>
</reference>
<dbReference type="PANTHER" id="PTHR14200">
    <property type="entry name" value="CYTOCHROME C OXIDASE POLYPEPTIDE"/>
    <property type="match status" value="1"/>
</dbReference>
<evidence type="ECO:0000256" key="14">
    <source>
        <dbReference type="ARBA" id="ARBA00023136"/>
    </source>
</evidence>
<evidence type="ECO:0000256" key="15">
    <source>
        <dbReference type="ARBA" id="ARBA00031049"/>
    </source>
</evidence>
<evidence type="ECO:0000256" key="4">
    <source>
        <dbReference type="ARBA" id="ARBA00021968"/>
    </source>
</evidence>